<dbReference type="KEGG" id="mcn:Mcup_0019"/>
<dbReference type="GO" id="GO:0009030">
    <property type="term" value="F:thiamine-phosphate kinase activity"/>
    <property type="evidence" value="ECO:0007669"/>
    <property type="project" value="InterPro"/>
</dbReference>
<dbReference type="PANTHER" id="PTHR30270:SF0">
    <property type="entry name" value="THIAMINE-MONOPHOSPHATE KINASE"/>
    <property type="match status" value="1"/>
</dbReference>
<dbReference type="GeneID" id="10494228"/>
<dbReference type="Gene3D" id="3.90.650.10">
    <property type="entry name" value="PurM-like C-terminal domain"/>
    <property type="match status" value="1"/>
</dbReference>
<dbReference type="InterPro" id="IPR016188">
    <property type="entry name" value="PurM-like_N"/>
</dbReference>
<dbReference type="eggNOG" id="arCOG00638">
    <property type="taxonomic scope" value="Archaea"/>
</dbReference>
<dbReference type="RefSeq" id="WP_013736632.1">
    <property type="nucleotide sequence ID" value="NC_015435.1"/>
</dbReference>
<dbReference type="InterPro" id="IPR006283">
    <property type="entry name" value="ThiL-like"/>
</dbReference>
<gene>
    <name evidence="2" type="ordered locus">Mcup_0019</name>
</gene>
<feature type="domain" description="PurM-like N-terminal" evidence="1">
    <location>
        <begin position="28"/>
        <end position="125"/>
    </location>
</feature>
<dbReference type="HOGENOM" id="CLU_046964_2_0_2"/>
<evidence type="ECO:0000313" key="2">
    <source>
        <dbReference type="EMBL" id="AEB94130.1"/>
    </source>
</evidence>
<dbReference type="OrthoDB" id="45909at2157"/>
<accession>F4G3D2</accession>
<reference evidence="2 3" key="1">
    <citation type="journal article" date="2011" name="J. Bacteriol.">
        <title>Complete genome sequence of Metallosphaera cuprina, a metal sulfide-oxidizing archaeon from a hot spring.</title>
        <authorList>
            <person name="Liu L.J."/>
            <person name="You X.Y."/>
            <person name="Zheng H."/>
            <person name="Wang S."/>
            <person name="Jiang C.Y."/>
            <person name="Liu S.J."/>
        </authorList>
    </citation>
    <scope>NUCLEOTIDE SEQUENCE [LARGE SCALE GENOMIC DNA]</scope>
    <source>
        <strain evidence="2 3">Ar-4</strain>
    </source>
</reference>
<dbReference type="STRING" id="1006006.Mcup_0019"/>
<keyword evidence="3" id="KW-1185">Reference proteome</keyword>
<dbReference type="PANTHER" id="PTHR30270">
    <property type="entry name" value="THIAMINE-MONOPHOSPHATE KINASE"/>
    <property type="match status" value="1"/>
</dbReference>
<dbReference type="Pfam" id="PF00586">
    <property type="entry name" value="AIRS"/>
    <property type="match status" value="1"/>
</dbReference>
<protein>
    <submittedName>
        <fullName evidence="2">AIR synthase-like protein</fullName>
    </submittedName>
</protein>
<dbReference type="Proteomes" id="UP000007812">
    <property type="component" value="Chromosome"/>
</dbReference>
<dbReference type="SUPFAM" id="SSF55326">
    <property type="entry name" value="PurM N-terminal domain-like"/>
    <property type="match status" value="1"/>
</dbReference>
<dbReference type="EMBL" id="CP002656">
    <property type="protein sequence ID" value="AEB94130.1"/>
    <property type="molecule type" value="Genomic_DNA"/>
</dbReference>
<dbReference type="CDD" id="cd02194">
    <property type="entry name" value="ThiL"/>
    <property type="match status" value="1"/>
</dbReference>
<dbReference type="AlphaFoldDB" id="F4G3D2"/>
<sequence length="312" mass="35141">MKLKEIGEHRFITDVLSKYVKSEVKLDVYSEDNVVLKIDGFPLTYTLPFIDFYDIGWKSVIAVMSDMLSYGAKPRVVLSSFGLDPDTDLTQAEMLVRGISDASSYYQIIYGGGDTNSSKEGWVDIASWGTRICEKRPNSEPGDLVYITGEIGYTTGVFMWYNSKGNIPLKYEAMIKLKHPVVNRGLIRAHEKLCDSISLGTDISDGILVSLDKISKLINNKISLERVPLAYFITDMINQGVISFEEALRQGGEEYESLFIVKKDKESMFLNVMADNGINSIKIGKIEKGEPEVLLNNIKQEIHGWDNFKGWF</sequence>
<evidence type="ECO:0000313" key="3">
    <source>
        <dbReference type="Proteomes" id="UP000007812"/>
    </source>
</evidence>
<dbReference type="Gene3D" id="3.30.1330.10">
    <property type="entry name" value="PurM-like, N-terminal domain"/>
    <property type="match status" value="1"/>
</dbReference>
<dbReference type="InterPro" id="IPR036921">
    <property type="entry name" value="PurM-like_N_sf"/>
</dbReference>
<dbReference type="InterPro" id="IPR036676">
    <property type="entry name" value="PurM-like_C_sf"/>
</dbReference>
<proteinExistence type="predicted"/>
<organism evidence="2 3">
    <name type="scientific">Metallosphaera cuprina (strain Ar-4)</name>
    <dbReference type="NCBI Taxonomy" id="1006006"/>
    <lineage>
        <taxon>Archaea</taxon>
        <taxon>Thermoproteota</taxon>
        <taxon>Thermoprotei</taxon>
        <taxon>Sulfolobales</taxon>
        <taxon>Sulfolobaceae</taxon>
        <taxon>Metallosphaera</taxon>
    </lineage>
</organism>
<dbReference type="SUPFAM" id="SSF56042">
    <property type="entry name" value="PurM C-terminal domain-like"/>
    <property type="match status" value="1"/>
</dbReference>
<dbReference type="PATRIC" id="fig|1006006.8.peg.19"/>
<evidence type="ECO:0000259" key="1">
    <source>
        <dbReference type="Pfam" id="PF00586"/>
    </source>
</evidence>
<dbReference type="GO" id="GO:0009228">
    <property type="term" value="P:thiamine biosynthetic process"/>
    <property type="evidence" value="ECO:0007669"/>
    <property type="project" value="InterPro"/>
</dbReference>
<name>F4G3D2_METCR</name>